<proteinExistence type="predicted"/>
<reference evidence="2" key="2">
    <citation type="submission" date="2020-09" db="EMBL/GenBank/DDBJ databases">
        <authorList>
            <person name="Sun Q."/>
            <person name="Kim S."/>
        </authorList>
    </citation>
    <scope>NUCLEOTIDE SEQUENCE</scope>
    <source>
        <strain evidence="2">KCTC 12870</strain>
    </source>
</reference>
<evidence type="ECO:0000313" key="3">
    <source>
        <dbReference type="Proteomes" id="UP000642829"/>
    </source>
</evidence>
<evidence type="ECO:0000313" key="2">
    <source>
        <dbReference type="EMBL" id="GHB99175.1"/>
    </source>
</evidence>
<feature type="domain" description="Alpha-L-rhamnosidase six-hairpin glycosidase" evidence="1">
    <location>
        <begin position="542"/>
        <end position="803"/>
    </location>
</feature>
<evidence type="ECO:0000259" key="1">
    <source>
        <dbReference type="Pfam" id="PF17389"/>
    </source>
</evidence>
<dbReference type="Gene3D" id="1.50.10.10">
    <property type="match status" value="1"/>
</dbReference>
<dbReference type="AlphaFoldDB" id="A0A8J3D9P3"/>
<dbReference type="EMBL" id="BMXG01000007">
    <property type="protein sequence ID" value="GHB99175.1"/>
    <property type="molecule type" value="Genomic_DNA"/>
</dbReference>
<keyword evidence="3" id="KW-1185">Reference proteome</keyword>
<dbReference type="Proteomes" id="UP000642829">
    <property type="component" value="Unassembled WGS sequence"/>
</dbReference>
<dbReference type="Pfam" id="PF17389">
    <property type="entry name" value="Bac_rhamnosid6H"/>
    <property type="match status" value="1"/>
</dbReference>
<organism evidence="2 3">
    <name type="scientific">Cerasicoccus arenae</name>
    <dbReference type="NCBI Taxonomy" id="424488"/>
    <lineage>
        <taxon>Bacteria</taxon>
        <taxon>Pseudomonadati</taxon>
        <taxon>Verrucomicrobiota</taxon>
        <taxon>Opitutia</taxon>
        <taxon>Puniceicoccales</taxon>
        <taxon>Cerasicoccaceae</taxon>
        <taxon>Cerasicoccus</taxon>
    </lineage>
</organism>
<name>A0A8J3D9P3_9BACT</name>
<reference evidence="2" key="1">
    <citation type="journal article" date="2014" name="Int. J. Syst. Evol. Microbiol.">
        <title>Complete genome sequence of Corynebacterium casei LMG S-19264T (=DSM 44701T), isolated from a smear-ripened cheese.</title>
        <authorList>
            <consortium name="US DOE Joint Genome Institute (JGI-PGF)"/>
            <person name="Walter F."/>
            <person name="Albersmeier A."/>
            <person name="Kalinowski J."/>
            <person name="Ruckert C."/>
        </authorList>
    </citation>
    <scope>NUCLEOTIDE SEQUENCE</scope>
    <source>
        <strain evidence="2">KCTC 12870</strain>
    </source>
</reference>
<dbReference type="InterPro" id="IPR012341">
    <property type="entry name" value="6hp_glycosidase-like_sf"/>
</dbReference>
<dbReference type="InterPro" id="IPR035396">
    <property type="entry name" value="Bac_rhamnosid6H"/>
</dbReference>
<accession>A0A8J3D9P3</accession>
<dbReference type="SUPFAM" id="SSF48208">
    <property type="entry name" value="Six-hairpin glycosidases"/>
    <property type="match status" value="1"/>
</dbReference>
<protein>
    <recommendedName>
        <fullName evidence="1">Alpha-L-rhamnosidase six-hairpin glycosidase domain-containing protein</fullName>
    </recommendedName>
</protein>
<sequence>MPPPRLGSFTPTVRYRYFSGAECIWKRELVHAYNCHLIFRKRFDCDSPIFAGELRITASDTYRLFINGQFVGDGPTRSERGQAYVDHYNAVDLPISPGENVIVVIALNKYLAEHGQPPKDGAIALALDAHCSSGCALELRTGKDWKVRIADWYRKPAPRRFSPIGFNEHIDFRKAGQDVLNLRFPDTHWESADVVDDKHLAQCYPRPTPPFIYNHIFPKAALRWGKTGSLTGMMGVARHKAELPAASQGRFKTWVYAESNINDAYVFFGCDNHARVIVNGESVWEQGAPDNQFRQHLSTYEDAWYQGMFHGHGIRFEPNAADRVTSRCQLKAGWNELVVDIDFFDKCYGFELTFCDTNSNQRLPLLNRAQQAIDENNTWLWRVADTDDWQLLKNTSEEIRPYLEPSHLTEWDYREKTEIPEGVDTVFRRAEDGGLVLLPGQFVEYELEAYAVGFLKMNLSGPEGSIVEFALSERNDLTSDRISPINNGQWLVERITLSGNEDQYTGLERRGGRYLSIHVRKARGPVIITTLMMRAMRYNNERMGEFTCSDPVLNWMWKIGYRTTELSTFDLSENCPTREMAQSSGDTFVRTHQLACMWGDLRVSEKAIREFAADQLDNRWGRAMVPSGYGDSIVDFALLLPIWIWSHYQITGGEALIPDVFSGVRNLFTYASKFEDKRGYLIPMERSRNQVYLDMKLADAVRQLPNVAGLQAYYVKSLEHGALLADMLGQKPMAHQWRAKAKNLRTRINEDFWAVNQALYMNGEDGNGRICPETGAATNYIMLWADIPPADRATAMLKQLFPAADEENLNLWPDGEGVYLKHLMADALLKRGCCYEALTAWRGFYGSMMNQMKTIPEAWDRSWADKLPTEYSSTPSANFSTVSPASSRSLVHPVGIGAMWHLMTHICGIKPAKPGYREIHWEPMPGDLQTMNARFPLVNREEYVEISIEPNAQGGRCITLSCPTDIAVESSNRWLASNDYLGIQRNA</sequence>
<dbReference type="Gene3D" id="2.60.420.10">
    <property type="entry name" value="Maltose phosphorylase, domain 3"/>
    <property type="match status" value="1"/>
</dbReference>
<dbReference type="PANTHER" id="PTHR34987:SF4">
    <property type="entry name" value="ALPHA-L-RHAMNOSIDASE C-TERMINAL DOMAIN-CONTAINING PROTEIN"/>
    <property type="match status" value="1"/>
</dbReference>
<comment type="caution">
    <text evidence="2">The sequence shown here is derived from an EMBL/GenBank/DDBJ whole genome shotgun (WGS) entry which is preliminary data.</text>
</comment>
<dbReference type="Gene3D" id="2.60.120.260">
    <property type="entry name" value="Galactose-binding domain-like"/>
    <property type="match status" value="3"/>
</dbReference>
<gene>
    <name evidence="2" type="ORF">GCM10007047_14140</name>
</gene>
<dbReference type="GO" id="GO:0005975">
    <property type="term" value="P:carbohydrate metabolic process"/>
    <property type="evidence" value="ECO:0007669"/>
    <property type="project" value="InterPro"/>
</dbReference>
<dbReference type="PANTHER" id="PTHR34987">
    <property type="entry name" value="C, PUTATIVE (AFU_ORTHOLOGUE AFUA_3G02880)-RELATED"/>
    <property type="match status" value="1"/>
</dbReference>
<dbReference type="InterPro" id="IPR008928">
    <property type="entry name" value="6-hairpin_glycosidase_sf"/>
</dbReference>